<name>A0A081NLY2_9GAMM</name>
<dbReference type="EMBL" id="JOKH01000001">
    <property type="protein sequence ID" value="KEQ19455.1"/>
    <property type="molecule type" value="Genomic_DNA"/>
</dbReference>
<protein>
    <submittedName>
        <fullName evidence="1">Uncharacterized protein</fullName>
    </submittedName>
</protein>
<gene>
    <name evidence="1" type="ORF">GZ78_05830</name>
</gene>
<proteinExistence type="predicted"/>
<sequence length="157" mass="17287">MELRSIANEQEARMDSVSYPLQKPSSLKCVSGAGQPKANKTARLSFGSRAFRKIPSRLSTQQMIDSLAKAEISLRDKVICSSNTAELSHHLQTIFSVEAGCEQTSDISALQVVEALNNLRLADAYHRYVDQGEEGFAPVLRESMNRAASLPNRRAGY</sequence>
<evidence type="ECO:0000313" key="1">
    <source>
        <dbReference type="EMBL" id="KEQ19455.1"/>
    </source>
</evidence>
<keyword evidence="2" id="KW-1185">Reference proteome</keyword>
<evidence type="ECO:0000313" key="2">
    <source>
        <dbReference type="Proteomes" id="UP000028073"/>
    </source>
</evidence>
<dbReference type="AlphaFoldDB" id="A0A081NLY2"/>
<comment type="caution">
    <text evidence="1">The sequence shown here is derived from an EMBL/GenBank/DDBJ whole genome shotgun (WGS) entry which is preliminary data.</text>
</comment>
<accession>A0A081NLY2</accession>
<organism evidence="1 2">
    <name type="scientific">Endozoicomonas numazuensis</name>
    <dbReference type="NCBI Taxonomy" id="1137799"/>
    <lineage>
        <taxon>Bacteria</taxon>
        <taxon>Pseudomonadati</taxon>
        <taxon>Pseudomonadota</taxon>
        <taxon>Gammaproteobacteria</taxon>
        <taxon>Oceanospirillales</taxon>
        <taxon>Endozoicomonadaceae</taxon>
        <taxon>Endozoicomonas</taxon>
    </lineage>
</organism>
<reference evidence="1 2" key="1">
    <citation type="submission" date="2014-06" db="EMBL/GenBank/DDBJ databases">
        <title>Whole Genome Sequences of Three Symbiotic Endozoicomonas Bacteria.</title>
        <authorList>
            <person name="Neave M.J."/>
            <person name="Apprill A."/>
            <person name="Voolstra C.R."/>
        </authorList>
    </citation>
    <scope>NUCLEOTIDE SEQUENCE [LARGE SCALE GENOMIC DNA]</scope>
    <source>
        <strain evidence="1 2">DSM 25634</strain>
    </source>
</reference>
<dbReference type="Proteomes" id="UP000028073">
    <property type="component" value="Unassembled WGS sequence"/>
</dbReference>